<comment type="caution">
    <text evidence="3">The sequence shown here is derived from an EMBL/GenBank/DDBJ whole genome shotgun (WGS) entry which is preliminary data.</text>
</comment>
<dbReference type="SUPFAM" id="SSF53850">
    <property type="entry name" value="Periplasmic binding protein-like II"/>
    <property type="match status" value="1"/>
</dbReference>
<dbReference type="CDD" id="cd13638">
    <property type="entry name" value="PBP2_EcProx_like"/>
    <property type="match status" value="1"/>
</dbReference>
<sequence>MQLGIKSLSTKVRALGAISLLTLSLANGANATSQPGNGTLIRPIFSSVVEERFRGEIAMAGLQELGYQVAEPKETEYATLMLAMAFDEADFSVHLWDILHDGFYQKAGGDAKLVKVGEVIPGVLQGYLIDKKTADDYDIRSLDDLKKPEIARLFDIDGDGKADLSGCNPGWGCEPVINHHIASYGLDKTVSHHRGPYFALMADTISRYQAGKPILYFTWVPQWISGVLVPGQDVQWLEVPYSSLPDGNKGVNTTFEGKNLGFAIDKVMAVMGRDFAAQNPAAKTFLSLVQLSAGEESAQNLKVKQGEVSPADIKRHAQEWISANRDTFDGWLEQARATIN</sequence>
<keyword evidence="4" id="KW-1185">Reference proteome</keyword>
<dbReference type="RefSeq" id="WP_344953714.1">
    <property type="nucleotide sequence ID" value="NZ_BAABCX010000001.1"/>
</dbReference>
<feature type="signal peptide" evidence="1">
    <location>
        <begin position="1"/>
        <end position="31"/>
    </location>
</feature>
<dbReference type="InterPro" id="IPR007210">
    <property type="entry name" value="ABC_Gly_betaine_transp_sub-bd"/>
</dbReference>
<feature type="chain" id="PRO_5046021592" evidence="1">
    <location>
        <begin position="32"/>
        <end position="340"/>
    </location>
</feature>
<name>A0ABP6V0B1_9GAMM</name>
<dbReference type="Gene3D" id="3.40.190.100">
    <property type="entry name" value="Glycine betaine-binding periplasmic protein, domain 2"/>
    <property type="match status" value="1"/>
</dbReference>
<protein>
    <submittedName>
        <fullName evidence="3">Glycine betaine/L-proline ABC transporter substrate-binding protein ProX</fullName>
    </submittedName>
</protein>
<evidence type="ECO:0000259" key="2">
    <source>
        <dbReference type="Pfam" id="PF04069"/>
    </source>
</evidence>
<proteinExistence type="predicted"/>
<reference evidence="4" key="1">
    <citation type="journal article" date="2019" name="Int. J. Syst. Evol. Microbiol.">
        <title>The Global Catalogue of Microorganisms (GCM) 10K type strain sequencing project: providing services to taxonomists for standard genome sequencing and annotation.</title>
        <authorList>
            <consortium name="The Broad Institute Genomics Platform"/>
            <consortium name="The Broad Institute Genome Sequencing Center for Infectious Disease"/>
            <person name="Wu L."/>
            <person name="Ma J."/>
        </authorList>
    </citation>
    <scope>NUCLEOTIDE SEQUENCE [LARGE SCALE GENOMIC DNA]</scope>
    <source>
        <strain evidence="4">JCM 17110</strain>
    </source>
</reference>
<dbReference type="Proteomes" id="UP001500795">
    <property type="component" value="Unassembled WGS sequence"/>
</dbReference>
<organism evidence="3 4">
    <name type="scientific">Zobellella aerophila</name>
    <dbReference type="NCBI Taxonomy" id="870480"/>
    <lineage>
        <taxon>Bacteria</taxon>
        <taxon>Pseudomonadati</taxon>
        <taxon>Pseudomonadota</taxon>
        <taxon>Gammaproteobacteria</taxon>
        <taxon>Aeromonadales</taxon>
        <taxon>Aeromonadaceae</taxon>
        <taxon>Zobellella</taxon>
    </lineage>
</organism>
<evidence type="ECO:0000313" key="4">
    <source>
        <dbReference type="Proteomes" id="UP001500795"/>
    </source>
</evidence>
<keyword evidence="1" id="KW-0732">Signal</keyword>
<dbReference type="NCBIfam" id="NF008334">
    <property type="entry name" value="PRK11119.1"/>
    <property type="match status" value="1"/>
</dbReference>
<accession>A0ABP6V0B1</accession>
<feature type="domain" description="ABC-type glycine betaine transport system substrate-binding" evidence="2">
    <location>
        <begin position="47"/>
        <end position="322"/>
    </location>
</feature>
<dbReference type="Pfam" id="PF04069">
    <property type="entry name" value="OpuAC"/>
    <property type="match status" value="1"/>
</dbReference>
<gene>
    <name evidence="3" type="primary">proX</name>
    <name evidence="3" type="ORF">GCM10022394_01760</name>
</gene>
<evidence type="ECO:0000313" key="3">
    <source>
        <dbReference type="EMBL" id="GAA3526301.1"/>
    </source>
</evidence>
<dbReference type="EMBL" id="BAABCX010000001">
    <property type="protein sequence ID" value="GAA3526301.1"/>
    <property type="molecule type" value="Genomic_DNA"/>
</dbReference>
<dbReference type="Gene3D" id="3.40.190.10">
    <property type="entry name" value="Periplasmic binding protein-like II"/>
    <property type="match status" value="1"/>
</dbReference>
<evidence type="ECO:0000256" key="1">
    <source>
        <dbReference type="SAM" id="SignalP"/>
    </source>
</evidence>